<sequence>MTTGPTTTTAAAATGIKELDPLHQGHRFAKVPHRQLLEMEGPDASKFLQGLITNHMPLISAGGDGFYTAFLTPQGRSLYDVFIYPVNVGENFPHQKYILDYPTPLGSDTSTFLKHLKRYILRSKVKIKDVSNDYSLYHLWDSVQKVAPTTPEVPVPPGGLIKKSARLTDIGCVDPRVPGFGYRAVVPNDEDVTSILPSNEYSELAPEEYTIRRLLQGVPEGVDDIWPEQALPLESNLDYMNGVDFRKGCYVGQELTIRTYHTGVVRKRIVPIQIYKDGESTPDIQYVDRQVQLPPSYHPQLDVNLADGSSKRGVGKTCSGVHNIGLALMRLEHVEKAMAGEPIGFKVKSTDLLIRPFIPSWWSS</sequence>
<dbReference type="Gene3D" id="3.30.1360.120">
    <property type="entry name" value="Probable tRNA modification gtpase trme, domain 1"/>
    <property type="match status" value="1"/>
</dbReference>
<dbReference type="GO" id="GO:0016226">
    <property type="term" value="P:iron-sulfur cluster assembly"/>
    <property type="evidence" value="ECO:0007669"/>
    <property type="project" value="TreeGrafter"/>
</dbReference>
<evidence type="ECO:0000313" key="6">
    <source>
        <dbReference type="EMBL" id="SAM07393.1"/>
    </source>
</evidence>
<evidence type="ECO:0000256" key="4">
    <source>
        <dbReference type="ARBA" id="ARBA00093447"/>
    </source>
</evidence>
<dbReference type="NCBIfam" id="TIGR03317">
    <property type="entry name" value="ygfZ_signature"/>
    <property type="match status" value="1"/>
</dbReference>
<evidence type="ECO:0000259" key="5">
    <source>
        <dbReference type="Pfam" id="PF25455"/>
    </source>
</evidence>
<dbReference type="Proteomes" id="UP000078561">
    <property type="component" value="Unassembled WGS sequence"/>
</dbReference>
<organism evidence="6">
    <name type="scientific">Absidia glauca</name>
    <name type="common">Pin mould</name>
    <dbReference type="NCBI Taxonomy" id="4829"/>
    <lineage>
        <taxon>Eukaryota</taxon>
        <taxon>Fungi</taxon>
        <taxon>Fungi incertae sedis</taxon>
        <taxon>Mucoromycota</taxon>
        <taxon>Mucoromycotina</taxon>
        <taxon>Mucoromycetes</taxon>
        <taxon>Mucorales</taxon>
        <taxon>Cunninghamellaceae</taxon>
        <taxon>Absidia</taxon>
    </lineage>
</organism>
<evidence type="ECO:0000256" key="3">
    <source>
        <dbReference type="ARBA" id="ARBA00023128"/>
    </source>
</evidence>
<name>A0A163KDW7_ABSGL</name>
<evidence type="ECO:0000256" key="1">
    <source>
        <dbReference type="ARBA" id="ARBA00004173"/>
    </source>
</evidence>
<dbReference type="PANTHER" id="PTHR22602">
    <property type="entry name" value="TRANSFERASE CAF17, MITOCHONDRIAL-RELATED"/>
    <property type="match status" value="1"/>
</dbReference>
<dbReference type="InterPro" id="IPR027266">
    <property type="entry name" value="TrmE/GcvT-like"/>
</dbReference>
<keyword evidence="7" id="KW-1185">Reference proteome</keyword>
<keyword evidence="3" id="KW-0496">Mitochondrion</keyword>
<protein>
    <recommendedName>
        <fullName evidence="5">CAF17 C-terminal domain-containing protein</fullName>
    </recommendedName>
</protein>
<comment type="similarity">
    <text evidence="4">Belongs to the GcvT family. CAF17/IBA57 subfamily.</text>
</comment>
<dbReference type="InParanoid" id="A0A163KDW7"/>
<feature type="domain" description="CAF17 C-terminal" evidence="5">
    <location>
        <begin position="266"/>
        <end position="363"/>
    </location>
</feature>
<dbReference type="InterPro" id="IPR057460">
    <property type="entry name" value="CAF17_C"/>
</dbReference>
<comment type="subcellular location">
    <subcellularLocation>
        <location evidence="1">Mitochondrion</location>
    </subcellularLocation>
</comment>
<dbReference type="OMA" id="NMLVAND"/>
<dbReference type="InterPro" id="IPR017703">
    <property type="entry name" value="YgfZ/GCV_T_CS"/>
</dbReference>
<dbReference type="STRING" id="4829.A0A163KDW7"/>
<keyword evidence="2" id="KW-0809">Transit peptide</keyword>
<dbReference type="EMBL" id="LT554740">
    <property type="protein sequence ID" value="SAM07393.1"/>
    <property type="molecule type" value="Genomic_DNA"/>
</dbReference>
<dbReference type="PANTHER" id="PTHR22602:SF0">
    <property type="entry name" value="TRANSFERASE CAF17, MITOCHONDRIAL-RELATED"/>
    <property type="match status" value="1"/>
</dbReference>
<dbReference type="AlphaFoldDB" id="A0A163KDW7"/>
<dbReference type="Pfam" id="PF25455">
    <property type="entry name" value="Beta-barrel_CAF17_C"/>
    <property type="match status" value="1"/>
</dbReference>
<dbReference type="InterPro" id="IPR045179">
    <property type="entry name" value="YgfZ/GcvT"/>
</dbReference>
<accession>A0A163KDW7</accession>
<dbReference type="FunCoup" id="A0A163KDW7">
    <property type="interactions" value="201"/>
</dbReference>
<gene>
    <name evidence="6" type="primary">ABSGL_13034.1 scaffold 13554</name>
</gene>
<evidence type="ECO:0000313" key="7">
    <source>
        <dbReference type="Proteomes" id="UP000078561"/>
    </source>
</evidence>
<dbReference type="OrthoDB" id="191995at2759"/>
<evidence type="ECO:0000256" key="2">
    <source>
        <dbReference type="ARBA" id="ARBA00022946"/>
    </source>
</evidence>
<reference evidence="6" key="1">
    <citation type="submission" date="2016-04" db="EMBL/GenBank/DDBJ databases">
        <authorList>
            <person name="Evans L.H."/>
            <person name="Alamgir A."/>
            <person name="Owens N."/>
            <person name="Weber N.D."/>
            <person name="Virtaneva K."/>
            <person name="Barbian K."/>
            <person name="Babar A."/>
            <person name="Rosenke K."/>
        </authorList>
    </citation>
    <scope>NUCLEOTIDE SEQUENCE [LARGE SCALE GENOMIC DNA]</scope>
    <source>
        <strain evidence="6">CBS 101.48</strain>
    </source>
</reference>
<dbReference type="SUPFAM" id="SSF103025">
    <property type="entry name" value="Folate-binding domain"/>
    <property type="match status" value="1"/>
</dbReference>
<dbReference type="GO" id="GO:0005759">
    <property type="term" value="C:mitochondrial matrix"/>
    <property type="evidence" value="ECO:0007669"/>
    <property type="project" value="TreeGrafter"/>
</dbReference>
<proteinExistence type="inferred from homology"/>